<keyword evidence="9 10" id="KW-0275">Fatty acid biosynthesis</keyword>
<feature type="transmembrane region" description="Helical" evidence="10">
    <location>
        <begin position="113"/>
        <end position="133"/>
    </location>
</feature>
<evidence type="ECO:0000313" key="12">
    <source>
        <dbReference type="Proteomes" id="UP000051574"/>
    </source>
</evidence>
<dbReference type="Proteomes" id="UP000051574">
    <property type="component" value="Unassembled WGS sequence"/>
</dbReference>
<keyword evidence="8 10" id="KW-0472">Membrane</keyword>
<keyword evidence="5 10" id="KW-0276">Fatty acid metabolism</keyword>
<evidence type="ECO:0000256" key="6">
    <source>
        <dbReference type="ARBA" id="ARBA00022989"/>
    </source>
</evidence>
<dbReference type="EMBL" id="LJIG01022581">
    <property type="protein sequence ID" value="KRT79811.1"/>
    <property type="molecule type" value="Genomic_DNA"/>
</dbReference>
<keyword evidence="12" id="KW-1185">Reference proteome</keyword>
<proteinExistence type="inferred from homology"/>
<keyword evidence="7 10" id="KW-0443">Lipid metabolism</keyword>
<dbReference type="Pfam" id="PF01151">
    <property type="entry name" value="ELO"/>
    <property type="match status" value="1"/>
</dbReference>
<gene>
    <name evidence="11" type="ORF">AMK59_8253</name>
</gene>
<keyword evidence="4 10" id="KW-0812">Transmembrane</keyword>
<dbReference type="InterPro" id="IPR002076">
    <property type="entry name" value="ELO_fam"/>
</dbReference>
<evidence type="ECO:0000256" key="8">
    <source>
        <dbReference type="ARBA" id="ARBA00023136"/>
    </source>
</evidence>
<evidence type="ECO:0000256" key="5">
    <source>
        <dbReference type="ARBA" id="ARBA00022832"/>
    </source>
</evidence>
<evidence type="ECO:0000256" key="9">
    <source>
        <dbReference type="ARBA" id="ARBA00023160"/>
    </source>
</evidence>
<dbReference type="OrthoDB" id="6772918at2759"/>
<evidence type="ECO:0000256" key="3">
    <source>
        <dbReference type="ARBA" id="ARBA00022679"/>
    </source>
</evidence>
<dbReference type="GO" id="GO:0009922">
    <property type="term" value="F:fatty acid elongase activity"/>
    <property type="evidence" value="ECO:0007669"/>
    <property type="project" value="UniProtKB-EC"/>
</dbReference>
<dbReference type="EC" id="2.3.1.199" evidence="10"/>
<evidence type="ECO:0000313" key="11">
    <source>
        <dbReference type="EMBL" id="KRT79811.1"/>
    </source>
</evidence>
<evidence type="ECO:0000256" key="1">
    <source>
        <dbReference type="ARBA" id="ARBA00004141"/>
    </source>
</evidence>
<evidence type="ECO:0000256" key="4">
    <source>
        <dbReference type="ARBA" id="ARBA00022692"/>
    </source>
</evidence>
<comment type="similarity">
    <text evidence="10">Belongs to the ELO family.</text>
</comment>
<comment type="caution">
    <text evidence="11">The sequence shown here is derived from an EMBL/GenBank/DDBJ whole genome shotgun (WGS) entry which is preliminary data.</text>
</comment>
<dbReference type="GO" id="GO:0030148">
    <property type="term" value="P:sphingolipid biosynthetic process"/>
    <property type="evidence" value="ECO:0007669"/>
    <property type="project" value="TreeGrafter"/>
</dbReference>
<dbReference type="GO" id="GO:0019367">
    <property type="term" value="P:fatty acid elongation, saturated fatty acid"/>
    <property type="evidence" value="ECO:0007669"/>
    <property type="project" value="TreeGrafter"/>
</dbReference>
<dbReference type="PANTHER" id="PTHR11157:SF21">
    <property type="entry name" value="ELONGATION OF VERY LONG CHAIN FATTY ACIDS PROTEIN"/>
    <property type="match status" value="1"/>
</dbReference>
<dbReference type="PANTHER" id="PTHR11157">
    <property type="entry name" value="FATTY ACID ACYL TRANSFERASE-RELATED"/>
    <property type="match status" value="1"/>
</dbReference>
<dbReference type="GO" id="GO:0034626">
    <property type="term" value="P:fatty acid elongation, polyunsaturated fatty acid"/>
    <property type="evidence" value="ECO:0007669"/>
    <property type="project" value="TreeGrafter"/>
</dbReference>
<feature type="non-terminal residue" evidence="11">
    <location>
        <position position="143"/>
    </location>
</feature>
<dbReference type="GO" id="GO:0042761">
    <property type="term" value="P:very long-chain fatty acid biosynthetic process"/>
    <property type="evidence" value="ECO:0007669"/>
    <property type="project" value="TreeGrafter"/>
</dbReference>
<evidence type="ECO:0000256" key="2">
    <source>
        <dbReference type="ARBA" id="ARBA00022516"/>
    </source>
</evidence>
<feature type="transmembrane region" description="Helical" evidence="10">
    <location>
        <begin position="26"/>
        <end position="45"/>
    </location>
</feature>
<sequence>MDPILWIIDFHDYAVKHYSDRRTDNYFLMSSYWNVLAIVIAYLYFVKSLGPKLMENRKPLNLKSILIAYNLMQVVCCTCLFIVGTIYIMPYINIFCTPFDFSQSFHSNVTSKLMHYFFILKLVDLLDTIFFVLKKNNRQITTL</sequence>
<comment type="subcellular location">
    <subcellularLocation>
        <location evidence="1">Membrane</location>
        <topology evidence="1">Multi-pass membrane protein</topology>
    </subcellularLocation>
</comment>
<evidence type="ECO:0000256" key="7">
    <source>
        <dbReference type="ARBA" id="ARBA00023098"/>
    </source>
</evidence>
<comment type="catalytic activity">
    <reaction evidence="10">
        <text>a very-long-chain acyl-CoA + malonyl-CoA + H(+) = a very-long-chain 3-oxoacyl-CoA + CO2 + CoA</text>
        <dbReference type="Rhea" id="RHEA:32727"/>
        <dbReference type="ChEBI" id="CHEBI:15378"/>
        <dbReference type="ChEBI" id="CHEBI:16526"/>
        <dbReference type="ChEBI" id="CHEBI:57287"/>
        <dbReference type="ChEBI" id="CHEBI:57384"/>
        <dbReference type="ChEBI" id="CHEBI:90725"/>
        <dbReference type="ChEBI" id="CHEBI:90736"/>
        <dbReference type="EC" id="2.3.1.199"/>
    </reaction>
</comment>
<keyword evidence="6 10" id="KW-1133">Transmembrane helix</keyword>
<organism evidence="11 12">
    <name type="scientific">Oryctes borbonicus</name>
    <dbReference type="NCBI Taxonomy" id="1629725"/>
    <lineage>
        <taxon>Eukaryota</taxon>
        <taxon>Metazoa</taxon>
        <taxon>Ecdysozoa</taxon>
        <taxon>Arthropoda</taxon>
        <taxon>Hexapoda</taxon>
        <taxon>Insecta</taxon>
        <taxon>Pterygota</taxon>
        <taxon>Neoptera</taxon>
        <taxon>Endopterygota</taxon>
        <taxon>Coleoptera</taxon>
        <taxon>Polyphaga</taxon>
        <taxon>Scarabaeiformia</taxon>
        <taxon>Scarabaeidae</taxon>
        <taxon>Dynastinae</taxon>
        <taxon>Oryctes</taxon>
    </lineage>
</organism>
<accession>A0A0T6AX97</accession>
<feature type="transmembrane region" description="Helical" evidence="10">
    <location>
        <begin position="66"/>
        <end position="93"/>
    </location>
</feature>
<evidence type="ECO:0000256" key="10">
    <source>
        <dbReference type="RuleBase" id="RU361115"/>
    </source>
</evidence>
<comment type="caution">
    <text evidence="10">Lacks conserved residue(s) required for the propagation of feature annotation.</text>
</comment>
<keyword evidence="2 10" id="KW-0444">Lipid biosynthesis</keyword>
<reference evidence="11 12" key="1">
    <citation type="submission" date="2015-09" db="EMBL/GenBank/DDBJ databases">
        <title>Draft genome of the scarab beetle Oryctes borbonicus.</title>
        <authorList>
            <person name="Meyer J.M."/>
            <person name="Markov G.V."/>
            <person name="Baskaran P."/>
            <person name="Herrmann M."/>
            <person name="Sommer R.J."/>
            <person name="Roedelsperger C."/>
        </authorList>
    </citation>
    <scope>NUCLEOTIDE SEQUENCE [LARGE SCALE GENOMIC DNA]</scope>
    <source>
        <strain evidence="11">OB123</strain>
        <tissue evidence="11">Whole animal</tissue>
    </source>
</reference>
<keyword evidence="3 10" id="KW-0808">Transferase</keyword>
<dbReference type="GO" id="GO:0005789">
    <property type="term" value="C:endoplasmic reticulum membrane"/>
    <property type="evidence" value="ECO:0007669"/>
    <property type="project" value="TreeGrafter"/>
</dbReference>
<dbReference type="GO" id="GO:0034625">
    <property type="term" value="P:fatty acid elongation, monounsaturated fatty acid"/>
    <property type="evidence" value="ECO:0007669"/>
    <property type="project" value="TreeGrafter"/>
</dbReference>
<dbReference type="AlphaFoldDB" id="A0A0T6AX97"/>
<protein>
    <recommendedName>
        <fullName evidence="10">Elongation of very long chain fatty acids protein</fullName>
        <ecNumber evidence="10">2.3.1.199</ecNumber>
    </recommendedName>
    <alternativeName>
        <fullName evidence="10">Very-long-chain 3-oxoacyl-CoA synthase</fullName>
    </alternativeName>
</protein>
<name>A0A0T6AX97_9SCAR</name>